<keyword evidence="2" id="KW-0479">Metal-binding</keyword>
<dbReference type="GO" id="GO:0046872">
    <property type="term" value="F:metal ion binding"/>
    <property type="evidence" value="ECO:0007669"/>
    <property type="project" value="UniProtKB-KW"/>
</dbReference>
<evidence type="ECO:0000256" key="1">
    <source>
        <dbReference type="ARBA" id="ARBA00009792"/>
    </source>
</evidence>
<keyword evidence="3" id="KW-0378">Hydrolase</keyword>
<dbReference type="AlphaFoldDB" id="A0A1H9TG87"/>
<dbReference type="FunFam" id="3.20.110.10:FF:000002">
    <property type="entry name" value="alpha-mannosidase 2C1 isoform X1"/>
    <property type="match status" value="1"/>
</dbReference>
<proteinExistence type="inferred from homology"/>
<feature type="domain" description="Glycoside hydrolase family 38 central" evidence="5">
    <location>
        <begin position="522"/>
        <end position="599"/>
    </location>
</feature>
<dbReference type="Pfam" id="PF09261">
    <property type="entry name" value="Alpha-mann_mid"/>
    <property type="match status" value="1"/>
</dbReference>
<dbReference type="InterPro" id="IPR015341">
    <property type="entry name" value="Glyco_hydro_38_cen"/>
</dbReference>
<dbReference type="InterPro" id="IPR011682">
    <property type="entry name" value="Glyco_hydro_38_C"/>
</dbReference>
<dbReference type="SMART" id="SM00872">
    <property type="entry name" value="Alpha-mann_mid"/>
    <property type="match status" value="1"/>
</dbReference>
<dbReference type="GO" id="GO:0004559">
    <property type="term" value="F:alpha-mannosidase activity"/>
    <property type="evidence" value="ECO:0007669"/>
    <property type="project" value="InterPro"/>
</dbReference>
<keyword evidence="4" id="KW-0326">Glycosidase</keyword>
<dbReference type="PANTHER" id="PTHR46017:SF1">
    <property type="entry name" value="ALPHA-MANNOSIDASE 2C1"/>
    <property type="match status" value="1"/>
</dbReference>
<dbReference type="SUPFAM" id="SSF88713">
    <property type="entry name" value="Glycoside hydrolase/deacetylase"/>
    <property type="match status" value="1"/>
</dbReference>
<sequence length="976" mass="109328">MNQKGLKAVHDERALLEERLNRTLKERIRPAVYGETAPLELAVWTVPDEPVPVAEALAATYEPANVGDAWGAPWSTSWFRLTGSVPREWEGRQVEVVLDLGFTHPGPGFQAEGLAYTAAGEPIKGIEPRNTYLPVDGREVLFYLEAAGNPTILDFHPFLPTPLGDKATAGTEPLYRILKAELAVFRPQVWHLMLDIEVLQSLMKELPDHDPRRHKVLHALDRAMDALDLNDVAATAGLARAELEHVLSLPASASAHRVSAIGHAHIDSAWLWPLRETVRKCARTFSNVTRLMDDYPDFYFACSQAQQYAWMKEHHPHVWDRVREKVRGGQFVPVGGMWVESDTNMPGGEAMARQLVHGKRFFLDNFGVETEEVWLPDSFGYSAALPQLIKLSGSRWFLTQKLSWNQINRFPHHTFWWEGIDGTRIFTHFPPVDTYNSSLSGEELARASRQFAEHARASRSLVPFGYGDGGGGPTREMMETAHRVADLEGSPTVRVEPPREFFQAAQEEYPDAPVWAGELYLEKHRATYTTQAKTKQGNRRSEHLLREAEHWATAAALHGREYPYDDLDRLWKTVLLHQFHDILPGSSIAWVHREAEATYARVAAELEALTAGAIDAIKGDGDDELTFDVLGGEAPRPFVAPRDGVLDNGRLRVTVDADGIVTSILDLEENREVLPPHGFAGMPQLHRDNPNQWDAWDIDPFYRNWKADLTPSERVDSPDGVVVRAKFGDSVLTQTIRLREGAKQVDFDTEVDWQEREKLLKIAFPLDLRAEVSTAETQFGHLHRPVHTNTSWEAAKFEICAHRFLHVGEPGYSVAVVNDSTYGHEVTRTTRDDGGTTTTVRLSLLRAPRFPDPETDQGEHRFRYALVVGDLPAAVDAGYRINLPPRSVRGSVTPEPLVRTDNPAVRVEAVKLADDRSGDVVVRLYEAHGGRARAVIGTSFAHTGIQETDLLERPLGAASAEVVLRPFQVITLRFTR</sequence>
<dbReference type="SUPFAM" id="SSF88688">
    <property type="entry name" value="Families 57/38 glycoside transferase middle domain"/>
    <property type="match status" value="1"/>
</dbReference>
<dbReference type="InterPro" id="IPR037094">
    <property type="entry name" value="Glyco_hydro_38_cen_sf"/>
</dbReference>
<dbReference type="InterPro" id="IPR000602">
    <property type="entry name" value="Glyco_hydro_38_N"/>
</dbReference>
<dbReference type="Pfam" id="PF22907">
    <property type="entry name" value="Ams1-like_1st"/>
    <property type="match status" value="1"/>
</dbReference>
<accession>A0A1H9TG87</accession>
<dbReference type="FunFam" id="1.20.1270.50:FF:000004">
    <property type="entry name" value="alpha-mannosidase 2C1 isoform X1"/>
    <property type="match status" value="1"/>
</dbReference>
<dbReference type="PANTHER" id="PTHR46017">
    <property type="entry name" value="ALPHA-MANNOSIDASE 2C1"/>
    <property type="match status" value="1"/>
</dbReference>
<dbReference type="Gene3D" id="2.60.40.2220">
    <property type="match status" value="1"/>
</dbReference>
<dbReference type="InterPro" id="IPR011330">
    <property type="entry name" value="Glyco_hydro/deAcase_b/a-brl"/>
</dbReference>
<dbReference type="STRING" id="402600.SAMN05216188_118106"/>
<dbReference type="EMBL" id="FOFR01000018">
    <property type="protein sequence ID" value="SER96235.1"/>
    <property type="molecule type" value="Genomic_DNA"/>
</dbReference>
<dbReference type="InterPro" id="IPR041147">
    <property type="entry name" value="GH38_C"/>
</dbReference>
<dbReference type="Pfam" id="PF17677">
    <property type="entry name" value="Glyco_hydro38C2"/>
    <property type="match status" value="1"/>
</dbReference>
<dbReference type="InterPro" id="IPR054723">
    <property type="entry name" value="Ams1-like_N"/>
</dbReference>
<dbReference type="Proteomes" id="UP000199352">
    <property type="component" value="Unassembled WGS sequence"/>
</dbReference>
<dbReference type="Gene3D" id="1.20.1270.50">
    <property type="entry name" value="Glycoside hydrolase family 38, central domain"/>
    <property type="match status" value="1"/>
</dbReference>
<evidence type="ECO:0000256" key="4">
    <source>
        <dbReference type="ARBA" id="ARBA00023295"/>
    </source>
</evidence>
<evidence type="ECO:0000313" key="6">
    <source>
        <dbReference type="EMBL" id="SER96235.1"/>
    </source>
</evidence>
<dbReference type="InterPro" id="IPR011013">
    <property type="entry name" value="Gal_mutarotase_sf_dom"/>
</dbReference>
<dbReference type="InterPro" id="IPR027291">
    <property type="entry name" value="Glyco_hydro_38_N_sf"/>
</dbReference>
<evidence type="ECO:0000259" key="5">
    <source>
        <dbReference type="SMART" id="SM00872"/>
    </source>
</evidence>
<dbReference type="GO" id="GO:0030246">
    <property type="term" value="F:carbohydrate binding"/>
    <property type="evidence" value="ECO:0007669"/>
    <property type="project" value="InterPro"/>
</dbReference>
<dbReference type="Gene3D" id="2.70.98.30">
    <property type="entry name" value="Golgi alpha-mannosidase II, domain 4"/>
    <property type="match status" value="1"/>
</dbReference>
<dbReference type="Pfam" id="PF07748">
    <property type="entry name" value="Glyco_hydro_38C"/>
    <property type="match status" value="1"/>
</dbReference>
<reference evidence="7" key="1">
    <citation type="submission" date="2016-10" db="EMBL/GenBank/DDBJ databases">
        <authorList>
            <person name="Varghese N."/>
            <person name="Submissions S."/>
        </authorList>
    </citation>
    <scope>NUCLEOTIDE SEQUENCE [LARGE SCALE GENOMIC DNA]</scope>
    <source>
        <strain evidence="7">CGMCC 4.3525</strain>
    </source>
</reference>
<organism evidence="6 7">
    <name type="scientific">Lentzea xinjiangensis</name>
    <dbReference type="NCBI Taxonomy" id="402600"/>
    <lineage>
        <taxon>Bacteria</taxon>
        <taxon>Bacillati</taxon>
        <taxon>Actinomycetota</taxon>
        <taxon>Actinomycetes</taxon>
        <taxon>Pseudonocardiales</taxon>
        <taxon>Pseudonocardiaceae</taxon>
        <taxon>Lentzea</taxon>
    </lineage>
</organism>
<dbReference type="Gene3D" id="3.20.110.10">
    <property type="entry name" value="Glycoside hydrolase 38, N terminal domain"/>
    <property type="match status" value="1"/>
</dbReference>
<evidence type="ECO:0000256" key="2">
    <source>
        <dbReference type="ARBA" id="ARBA00022723"/>
    </source>
</evidence>
<gene>
    <name evidence="6" type="ORF">SAMN05216188_118106</name>
</gene>
<protein>
    <submittedName>
        <fullName evidence="6">Alpha-mannosidase</fullName>
    </submittedName>
</protein>
<dbReference type="GO" id="GO:0006013">
    <property type="term" value="P:mannose metabolic process"/>
    <property type="evidence" value="ECO:0007669"/>
    <property type="project" value="InterPro"/>
</dbReference>
<keyword evidence="7" id="KW-1185">Reference proteome</keyword>
<dbReference type="InterPro" id="IPR028995">
    <property type="entry name" value="Glyco_hydro_57/38_cen_sf"/>
</dbReference>
<evidence type="ECO:0000313" key="7">
    <source>
        <dbReference type="Proteomes" id="UP000199352"/>
    </source>
</evidence>
<evidence type="ECO:0000256" key="3">
    <source>
        <dbReference type="ARBA" id="ARBA00022801"/>
    </source>
</evidence>
<dbReference type="Pfam" id="PF01074">
    <property type="entry name" value="Glyco_hydro_38N"/>
    <property type="match status" value="1"/>
</dbReference>
<dbReference type="SUPFAM" id="SSF74650">
    <property type="entry name" value="Galactose mutarotase-like"/>
    <property type="match status" value="1"/>
</dbReference>
<name>A0A1H9TG87_9PSEU</name>
<dbReference type="GO" id="GO:0009313">
    <property type="term" value="P:oligosaccharide catabolic process"/>
    <property type="evidence" value="ECO:0007669"/>
    <property type="project" value="TreeGrafter"/>
</dbReference>
<dbReference type="CDD" id="cd10789">
    <property type="entry name" value="GH38N_AMII_ER_cytosolic"/>
    <property type="match status" value="1"/>
</dbReference>
<comment type="similarity">
    <text evidence="1">Belongs to the glycosyl hydrolase 38 family.</text>
</comment>